<dbReference type="CDD" id="cd02224">
    <property type="entry name" value="cupin_SPO2919-like"/>
    <property type="match status" value="1"/>
</dbReference>
<reference evidence="1 2" key="1">
    <citation type="journal article" date="2018" name="Biotechnol. Biofuels">
        <title>Integrative visual omics of the white-rot fungus Polyporus brumalis exposes the biotechnological potential of its oxidative enzymes for delignifying raw plant biomass.</title>
        <authorList>
            <person name="Miyauchi S."/>
            <person name="Rancon A."/>
            <person name="Drula E."/>
            <person name="Hage H."/>
            <person name="Chaduli D."/>
            <person name="Favel A."/>
            <person name="Grisel S."/>
            <person name="Henrissat B."/>
            <person name="Herpoel-Gimbert I."/>
            <person name="Ruiz-Duenas F.J."/>
            <person name="Chevret D."/>
            <person name="Hainaut M."/>
            <person name="Lin J."/>
            <person name="Wang M."/>
            <person name="Pangilinan J."/>
            <person name="Lipzen A."/>
            <person name="Lesage-Meessen L."/>
            <person name="Navarro D."/>
            <person name="Riley R."/>
            <person name="Grigoriev I.V."/>
            <person name="Zhou S."/>
            <person name="Raouche S."/>
            <person name="Rosso M.N."/>
        </authorList>
    </citation>
    <scope>NUCLEOTIDE SEQUENCE [LARGE SCALE GENOMIC DNA]</scope>
    <source>
        <strain evidence="1 2">BRFM 1820</strain>
    </source>
</reference>
<evidence type="ECO:0000313" key="1">
    <source>
        <dbReference type="EMBL" id="RDX45364.1"/>
    </source>
</evidence>
<dbReference type="InterPro" id="IPR014710">
    <property type="entry name" value="RmlC-like_jellyroll"/>
</dbReference>
<sequence>MSTSSGPLNPDYLVRTADLPPDALPHRIHPVVSTNHRYQLSLGDKTGLTKTAVHFCRLPAGATSTTLHWHMHDDEWFYVLEAGSDAVLLVWEGDSTSLKAGEAVVPREEGVKPGDFLGFKAGIPRAHAFRAGAKEMVYLIGGSREELDISRYPAEGKSRITGRDVEWTLEDKLVSISEKRPYQK</sequence>
<dbReference type="OrthoDB" id="10263073at2759"/>
<keyword evidence="2" id="KW-1185">Reference proteome</keyword>
<evidence type="ECO:0008006" key="3">
    <source>
        <dbReference type="Google" id="ProtNLM"/>
    </source>
</evidence>
<organism evidence="1 2">
    <name type="scientific">Lentinus brumalis</name>
    <dbReference type="NCBI Taxonomy" id="2498619"/>
    <lineage>
        <taxon>Eukaryota</taxon>
        <taxon>Fungi</taxon>
        <taxon>Dikarya</taxon>
        <taxon>Basidiomycota</taxon>
        <taxon>Agaricomycotina</taxon>
        <taxon>Agaricomycetes</taxon>
        <taxon>Polyporales</taxon>
        <taxon>Polyporaceae</taxon>
        <taxon>Lentinus</taxon>
    </lineage>
</organism>
<name>A0A371CYK9_9APHY</name>
<gene>
    <name evidence="1" type="ORF">OH76DRAFT_1004655</name>
</gene>
<dbReference type="InterPro" id="IPR011051">
    <property type="entry name" value="RmlC_Cupin_sf"/>
</dbReference>
<dbReference type="EMBL" id="KZ857438">
    <property type="protein sequence ID" value="RDX45364.1"/>
    <property type="molecule type" value="Genomic_DNA"/>
</dbReference>
<dbReference type="Proteomes" id="UP000256964">
    <property type="component" value="Unassembled WGS sequence"/>
</dbReference>
<dbReference type="Gene3D" id="2.60.120.10">
    <property type="entry name" value="Jelly Rolls"/>
    <property type="match status" value="1"/>
</dbReference>
<dbReference type="AlphaFoldDB" id="A0A371CYK9"/>
<protein>
    <recommendedName>
        <fullName evidence="3">Cupin 2 conserved barrel domain-containing protein</fullName>
    </recommendedName>
</protein>
<proteinExistence type="predicted"/>
<accession>A0A371CYK9</accession>
<evidence type="ECO:0000313" key="2">
    <source>
        <dbReference type="Proteomes" id="UP000256964"/>
    </source>
</evidence>
<dbReference type="SUPFAM" id="SSF51182">
    <property type="entry name" value="RmlC-like cupins"/>
    <property type="match status" value="1"/>
</dbReference>